<keyword evidence="5" id="KW-1185">Reference proteome</keyword>
<dbReference type="SUPFAM" id="SSF51735">
    <property type="entry name" value="NAD(P)-binding Rossmann-fold domains"/>
    <property type="match status" value="1"/>
</dbReference>
<dbReference type="Proteomes" id="UP000268162">
    <property type="component" value="Unassembled WGS sequence"/>
</dbReference>
<dbReference type="GO" id="GO:0005737">
    <property type="term" value="C:cytoplasm"/>
    <property type="evidence" value="ECO:0007669"/>
    <property type="project" value="TreeGrafter"/>
</dbReference>
<dbReference type="InterPro" id="IPR036291">
    <property type="entry name" value="NAD(P)-bd_dom_sf"/>
</dbReference>
<dbReference type="STRING" id="215637.A0A4V1J5R4"/>
<name>A0A4V1J5R4_9FUNG</name>
<keyword evidence="2" id="KW-0560">Oxidoreductase</keyword>
<dbReference type="GO" id="GO:0016616">
    <property type="term" value="F:oxidoreductase activity, acting on the CH-OH group of donors, NAD or NADP as acceptor"/>
    <property type="evidence" value="ECO:0007669"/>
    <property type="project" value="TreeGrafter"/>
</dbReference>
<evidence type="ECO:0000256" key="1">
    <source>
        <dbReference type="ARBA" id="ARBA00006484"/>
    </source>
</evidence>
<dbReference type="PRINTS" id="PR00081">
    <property type="entry name" value="GDHRDH"/>
</dbReference>
<reference evidence="5" key="1">
    <citation type="journal article" date="2018" name="Nat. Microbiol.">
        <title>Leveraging single-cell genomics to expand the fungal tree of life.</title>
        <authorList>
            <person name="Ahrendt S.R."/>
            <person name="Quandt C.A."/>
            <person name="Ciobanu D."/>
            <person name="Clum A."/>
            <person name="Salamov A."/>
            <person name="Andreopoulos B."/>
            <person name="Cheng J.F."/>
            <person name="Woyke T."/>
            <person name="Pelin A."/>
            <person name="Henrissat B."/>
            <person name="Reynolds N.K."/>
            <person name="Benny G.L."/>
            <person name="Smith M.E."/>
            <person name="James T.Y."/>
            <person name="Grigoriev I.V."/>
        </authorList>
    </citation>
    <scope>NUCLEOTIDE SEQUENCE [LARGE SCALE GENOMIC DNA]</scope>
    <source>
        <strain evidence="5">RSA 468</strain>
    </source>
</reference>
<evidence type="ECO:0000256" key="2">
    <source>
        <dbReference type="ARBA" id="ARBA00023002"/>
    </source>
</evidence>
<evidence type="ECO:0000313" key="5">
    <source>
        <dbReference type="Proteomes" id="UP000268162"/>
    </source>
</evidence>
<dbReference type="PRINTS" id="PR00080">
    <property type="entry name" value="SDRFAMILY"/>
</dbReference>
<dbReference type="Pfam" id="PF00106">
    <property type="entry name" value="adh_short"/>
    <property type="match status" value="1"/>
</dbReference>
<evidence type="ECO:0000313" key="4">
    <source>
        <dbReference type="EMBL" id="RKP39969.1"/>
    </source>
</evidence>
<comment type="similarity">
    <text evidence="1 3">Belongs to the short-chain dehydrogenases/reductases (SDR) family.</text>
</comment>
<dbReference type="PANTHER" id="PTHR44229">
    <property type="entry name" value="15-HYDROXYPROSTAGLANDIN DEHYDROGENASE [NAD(+)]"/>
    <property type="match status" value="1"/>
</dbReference>
<dbReference type="InterPro" id="IPR002347">
    <property type="entry name" value="SDR_fam"/>
</dbReference>
<accession>A0A4V1J5R4</accession>
<sequence length="289" mass="30498">MSPTQPQCAIVTGGASGIGRCLVTELVRLDFRVVVGDLNEAAGTELVAALNASVSDSPSSSSSSTPRAVFVHTDVTQPTAFATLFQAGTDHFGAVHILVNNAGIAQADPFWATEQWRSMVDVNLTATMAGTSAAIHYFTTVAPTLPATQAAGYNTNKVVINMASMSGLVPFPGDPIYAATKAAVVNFTRSLPDFTPLFGGVRFNCLCPAFVDTPMIDRLRAQSPLHEATLGRVAKVTAEEVVQGVLRCITERELNGAALVIACQREPQELKTDPVLVELLKDSLPVIDA</sequence>
<proteinExistence type="inferred from homology"/>
<evidence type="ECO:0000256" key="3">
    <source>
        <dbReference type="RuleBase" id="RU000363"/>
    </source>
</evidence>
<organism evidence="4 5">
    <name type="scientific">Dimargaris cristalligena</name>
    <dbReference type="NCBI Taxonomy" id="215637"/>
    <lineage>
        <taxon>Eukaryota</taxon>
        <taxon>Fungi</taxon>
        <taxon>Fungi incertae sedis</taxon>
        <taxon>Zoopagomycota</taxon>
        <taxon>Kickxellomycotina</taxon>
        <taxon>Dimargaritomycetes</taxon>
        <taxon>Dimargaritales</taxon>
        <taxon>Dimargaritaceae</taxon>
        <taxon>Dimargaris</taxon>
    </lineage>
</organism>
<protein>
    <recommendedName>
        <fullName evidence="6">NAD(P)-binding protein</fullName>
    </recommendedName>
</protein>
<dbReference type="AlphaFoldDB" id="A0A4V1J5R4"/>
<dbReference type="PANTHER" id="PTHR44229:SF4">
    <property type="entry name" value="15-HYDROXYPROSTAGLANDIN DEHYDROGENASE [NAD(+)]"/>
    <property type="match status" value="1"/>
</dbReference>
<dbReference type="Gene3D" id="3.40.50.720">
    <property type="entry name" value="NAD(P)-binding Rossmann-like Domain"/>
    <property type="match status" value="1"/>
</dbReference>
<dbReference type="EMBL" id="ML002232">
    <property type="protein sequence ID" value="RKP39969.1"/>
    <property type="molecule type" value="Genomic_DNA"/>
</dbReference>
<evidence type="ECO:0008006" key="6">
    <source>
        <dbReference type="Google" id="ProtNLM"/>
    </source>
</evidence>
<gene>
    <name evidence="4" type="ORF">BJ085DRAFT_24548</name>
</gene>